<protein>
    <recommendedName>
        <fullName evidence="3">HEAT repeat domain-containing protein</fullName>
    </recommendedName>
</protein>
<dbReference type="RefSeq" id="WP_209461040.1">
    <property type="nucleotide sequence ID" value="NZ_JAGGKC010000047.1"/>
</dbReference>
<dbReference type="EMBL" id="JAGGKC010000047">
    <property type="protein sequence ID" value="MBP1920887.1"/>
    <property type="molecule type" value="Genomic_DNA"/>
</dbReference>
<gene>
    <name evidence="1" type="ORF">J2Z34_003407</name>
</gene>
<name>A0ABS4G8M4_9CLOT</name>
<evidence type="ECO:0000313" key="1">
    <source>
        <dbReference type="EMBL" id="MBP1920887.1"/>
    </source>
</evidence>
<reference evidence="1 2" key="1">
    <citation type="submission" date="2021-03" db="EMBL/GenBank/DDBJ databases">
        <title>Genomic Encyclopedia of Type Strains, Phase IV (KMG-IV): sequencing the most valuable type-strain genomes for metagenomic binning, comparative biology and taxonomic classification.</title>
        <authorList>
            <person name="Goeker M."/>
        </authorList>
    </citation>
    <scope>NUCLEOTIDE SEQUENCE [LARGE SCALE GENOMIC DNA]</scope>
    <source>
        <strain evidence="1 2">DSM 6139</strain>
    </source>
</reference>
<dbReference type="Proteomes" id="UP001519271">
    <property type="component" value="Unassembled WGS sequence"/>
</dbReference>
<accession>A0ABS4G8M4</accession>
<evidence type="ECO:0008006" key="3">
    <source>
        <dbReference type="Google" id="ProtNLM"/>
    </source>
</evidence>
<comment type="caution">
    <text evidence="1">The sequence shown here is derived from an EMBL/GenBank/DDBJ whole genome shotgun (WGS) entry which is preliminary data.</text>
</comment>
<proteinExistence type="predicted"/>
<organism evidence="1 2">
    <name type="scientific">Youngiibacter multivorans</name>
    <dbReference type="NCBI Taxonomy" id="937251"/>
    <lineage>
        <taxon>Bacteria</taxon>
        <taxon>Bacillati</taxon>
        <taxon>Bacillota</taxon>
        <taxon>Clostridia</taxon>
        <taxon>Eubacteriales</taxon>
        <taxon>Clostridiaceae</taxon>
        <taxon>Youngiibacter</taxon>
    </lineage>
</organism>
<evidence type="ECO:0000313" key="2">
    <source>
        <dbReference type="Proteomes" id="UP001519271"/>
    </source>
</evidence>
<keyword evidence="2" id="KW-1185">Reference proteome</keyword>
<sequence>MKYEEKEKYLIELIEGNQSEFDFEMIKLLSKDKDNQIRYLVAEAVGNLEQPKLGEILY</sequence>